<dbReference type="VEuPathDB" id="FungiDB:UREG_04721"/>
<evidence type="ECO:0000313" key="4">
    <source>
        <dbReference type="EMBL" id="EEP79875.1"/>
    </source>
</evidence>
<gene>
    <name evidence="4" type="ORF">UREG_04721</name>
</gene>
<name>C4JQG7_UNCRE</name>
<dbReference type="OMA" id="RITLMWC"/>
<feature type="compositionally biased region" description="Polar residues" evidence="1">
    <location>
        <begin position="1"/>
        <end position="12"/>
    </location>
</feature>
<dbReference type="InParanoid" id="C4JQG7"/>
<dbReference type="eggNOG" id="ENOG502S3ZI">
    <property type="taxonomic scope" value="Eukaryota"/>
</dbReference>
<reference evidence="4" key="2">
    <citation type="submission" date="2005-08" db="EMBL/GenBank/DDBJ databases">
        <authorList>
            <person name="Ohara O."/>
            <person name="Nagase T."/>
            <person name="Kikuno R."/>
            <person name="Ishikawa K."/>
            <person name="Suyama M."/>
        </authorList>
    </citation>
    <scope>NUCLEOTIDE SEQUENCE</scope>
    <source>
        <strain evidence="4">1704</strain>
    </source>
</reference>
<keyword evidence="5" id="KW-1185">Reference proteome</keyword>
<protein>
    <recommendedName>
        <fullName evidence="3">Pyridoxamine 5'-phosphate oxidase N-terminal domain-containing protein</fullName>
    </recommendedName>
</protein>
<keyword evidence="2" id="KW-1133">Transmembrane helix</keyword>
<dbReference type="RefSeq" id="XP_002545204.1">
    <property type="nucleotide sequence ID" value="XM_002545158.1"/>
</dbReference>
<dbReference type="SUPFAM" id="SSF50475">
    <property type="entry name" value="FMN-binding split barrel"/>
    <property type="match status" value="1"/>
</dbReference>
<dbReference type="STRING" id="336963.C4JQG7"/>
<dbReference type="Proteomes" id="UP000002058">
    <property type="component" value="Unassembled WGS sequence"/>
</dbReference>
<dbReference type="InterPro" id="IPR011576">
    <property type="entry name" value="Pyridox_Oxase_N"/>
</dbReference>
<dbReference type="HOGENOM" id="CLU_054794_1_0_1"/>
<reference evidence="4" key="3">
    <citation type="submission" date="2005-09" db="EMBL/GenBank/DDBJ databases">
        <title>Annotation of the Uncinocarpus reesii strain 1704 genome.</title>
        <authorList>
            <consortium name="The Broad Institute Genome Sequencing Platform"/>
            <person name="Birren B."/>
            <person name="Lander E."/>
            <person name="Galagan J."/>
            <person name="Nusbaum C."/>
            <person name="Devon K."/>
            <person name="Ma L.-J."/>
            <person name="Henn M."/>
            <person name="Jaffe D."/>
            <person name="Butler J."/>
            <person name="Alvarez P."/>
            <person name="Gnerre S."/>
            <person name="Grabherr M."/>
            <person name="Kleber M."/>
            <person name="Mauceli E."/>
            <person name="Brockman W."/>
            <person name="Rounsley S."/>
            <person name="Young S."/>
            <person name="LaButti K."/>
            <person name="Pushparaj V."/>
            <person name="DeCaprio D."/>
            <person name="Crawford M."/>
            <person name="Koehrsen M."/>
            <person name="Engels R."/>
            <person name="Montgomery P."/>
            <person name="Pearson M."/>
            <person name="Howarth C."/>
            <person name="Larson L."/>
            <person name="Luoma S."/>
            <person name="White J."/>
            <person name="O'Leary S."/>
            <person name="Kodira C."/>
            <person name="Zeng Q."/>
            <person name="Yandava C."/>
            <person name="Alvarado L."/>
            <person name="Taylor J."/>
            <person name="Johannesson H."/>
        </authorList>
    </citation>
    <scope>NUCLEOTIDE SEQUENCE</scope>
    <source>
        <strain evidence="4">1704</strain>
    </source>
</reference>
<dbReference type="InterPro" id="IPR012349">
    <property type="entry name" value="Split_barrel_FMN-bd"/>
</dbReference>
<keyword evidence="2" id="KW-0472">Membrane</keyword>
<dbReference type="Pfam" id="PF01243">
    <property type="entry name" value="PNPOx_N"/>
    <property type="match status" value="1"/>
</dbReference>
<dbReference type="PANTHER" id="PTHR39336">
    <property type="entry name" value="PYRIDOXAMINE PHOSPHATE OXIDASE FAMILY PROTEIN (AFU_ORTHOLOGUE AFUA_6G11440)"/>
    <property type="match status" value="1"/>
</dbReference>
<keyword evidence="2" id="KW-0812">Transmembrane</keyword>
<dbReference type="AlphaFoldDB" id="C4JQG7"/>
<accession>C4JQG7</accession>
<feature type="region of interest" description="Disordered" evidence="1">
    <location>
        <begin position="1"/>
        <end position="21"/>
    </location>
</feature>
<dbReference type="OrthoDB" id="539398at2759"/>
<evidence type="ECO:0000313" key="5">
    <source>
        <dbReference type="Proteomes" id="UP000002058"/>
    </source>
</evidence>
<evidence type="ECO:0000259" key="3">
    <source>
        <dbReference type="Pfam" id="PF01243"/>
    </source>
</evidence>
<evidence type="ECO:0000256" key="1">
    <source>
        <dbReference type="SAM" id="MobiDB-lite"/>
    </source>
</evidence>
<evidence type="ECO:0000256" key="2">
    <source>
        <dbReference type="SAM" id="Phobius"/>
    </source>
</evidence>
<organism evidence="4 5">
    <name type="scientific">Uncinocarpus reesii (strain UAMH 1704)</name>
    <dbReference type="NCBI Taxonomy" id="336963"/>
    <lineage>
        <taxon>Eukaryota</taxon>
        <taxon>Fungi</taxon>
        <taxon>Dikarya</taxon>
        <taxon>Ascomycota</taxon>
        <taxon>Pezizomycotina</taxon>
        <taxon>Eurotiomycetes</taxon>
        <taxon>Eurotiomycetidae</taxon>
        <taxon>Onygenales</taxon>
        <taxon>Onygenaceae</taxon>
        <taxon>Uncinocarpus</taxon>
    </lineage>
</organism>
<dbReference type="EMBL" id="CH476616">
    <property type="protein sequence ID" value="EEP79875.1"/>
    <property type="molecule type" value="Genomic_DNA"/>
</dbReference>
<feature type="domain" description="Pyridoxamine 5'-phosphate oxidase N-terminal" evidence="3">
    <location>
        <begin position="49"/>
        <end position="178"/>
    </location>
</feature>
<reference evidence="4" key="1">
    <citation type="submission" date="2005-04" db="EMBL/GenBank/DDBJ databases">
        <authorList>
            <person name="Dennison P.M.J."/>
        </authorList>
    </citation>
    <scope>NUCLEOTIDE SEQUENCE</scope>
    <source>
        <strain evidence="4">1704</strain>
    </source>
</reference>
<dbReference type="GeneID" id="8441357"/>
<sequence length="290" mass="32025">MEATLEGSNSAETPPLADGGTRSHRRCILVNELSICILNMVKYYPSLSPDFQAWILSQPVFFVGSAPSTGRHINLSPKGLPAASLALLGPNEVAYLDSLGSGNETVSHIRENGRCTLMFCSFEASPRIMRLFCRGEIIEWNEPAFPVLISRMALNGNTALKEGVRAVVRLDVFKVQTSCGYGVPRLALATDPETKEPRPYLKDRATLAQSNAKYIAKNTFYSYLRDNNWESLDGLPGLKASMVDRGMWMVNARIALCRWRRELELGGVMLLSSGLTAAVMWASGWATFKR</sequence>
<dbReference type="KEGG" id="ure:UREG_04721"/>
<dbReference type="Gene3D" id="2.30.110.10">
    <property type="entry name" value="Electron Transport, Fmn-binding Protein, Chain A"/>
    <property type="match status" value="1"/>
</dbReference>
<dbReference type="PANTHER" id="PTHR39336:SF1">
    <property type="entry name" value="PYRIDOXAMINE PHOSPHATE OXIDASE FAMILY PROTEIN (AFU_ORTHOLOGUE AFUA_6G11440)"/>
    <property type="match status" value="1"/>
</dbReference>
<proteinExistence type="predicted"/>
<feature type="transmembrane region" description="Helical" evidence="2">
    <location>
        <begin position="268"/>
        <end position="288"/>
    </location>
</feature>